<feature type="domain" description="Disease resistance R13L4/SHOC-2-like LRR" evidence="11">
    <location>
        <begin position="186"/>
        <end position="274"/>
    </location>
</feature>
<proteinExistence type="inferred from homology"/>
<dbReference type="Gene3D" id="3.80.10.10">
    <property type="entry name" value="Ribonuclease Inhibitor"/>
    <property type="match status" value="2"/>
</dbReference>
<dbReference type="EMBL" id="FN596535">
    <property type="protein sequence ID" value="CCB61062.1"/>
    <property type="molecule type" value="Genomic_DNA"/>
</dbReference>
<dbReference type="Pfam" id="PF08263">
    <property type="entry name" value="LRRNT_2"/>
    <property type="match status" value="1"/>
</dbReference>
<organism evidence="12 13">
    <name type="scientific">Vitis vinifera</name>
    <name type="common">Grape</name>
    <dbReference type="NCBI Taxonomy" id="29760"/>
    <lineage>
        <taxon>Eukaryota</taxon>
        <taxon>Viridiplantae</taxon>
        <taxon>Streptophyta</taxon>
        <taxon>Embryophyta</taxon>
        <taxon>Tracheophyta</taxon>
        <taxon>Spermatophyta</taxon>
        <taxon>Magnoliopsida</taxon>
        <taxon>eudicotyledons</taxon>
        <taxon>Gunneridae</taxon>
        <taxon>Pentapetalae</taxon>
        <taxon>rosids</taxon>
        <taxon>Vitales</taxon>
        <taxon>Vitaceae</taxon>
        <taxon>Viteae</taxon>
        <taxon>Vitis</taxon>
    </lineage>
</organism>
<dbReference type="PRINTS" id="PR00019">
    <property type="entry name" value="LEURICHRPT"/>
</dbReference>
<evidence type="ECO:0000256" key="3">
    <source>
        <dbReference type="ARBA" id="ARBA00022614"/>
    </source>
</evidence>
<evidence type="ECO:0000256" key="9">
    <source>
        <dbReference type="ARBA" id="ARBA00023180"/>
    </source>
</evidence>
<dbReference type="InterPro" id="IPR032675">
    <property type="entry name" value="LRR_dom_sf"/>
</dbReference>
<evidence type="ECO:0000256" key="5">
    <source>
        <dbReference type="ARBA" id="ARBA00022729"/>
    </source>
</evidence>
<keyword evidence="3" id="KW-0433">Leucine-rich repeat</keyword>
<dbReference type="InterPro" id="IPR001611">
    <property type="entry name" value="Leu-rich_rpt"/>
</dbReference>
<evidence type="ECO:0000256" key="1">
    <source>
        <dbReference type="ARBA" id="ARBA00004167"/>
    </source>
</evidence>
<name>F6I295_VITVI</name>
<keyword evidence="4" id="KW-0812">Transmembrane</keyword>
<evidence type="ECO:0000259" key="11">
    <source>
        <dbReference type="Pfam" id="PF23598"/>
    </source>
</evidence>
<dbReference type="AlphaFoldDB" id="F6I295"/>
<dbReference type="STRING" id="29760.F6I295"/>
<keyword evidence="8" id="KW-0472">Membrane</keyword>
<evidence type="ECO:0000259" key="10">
    <source>
        <dbReference type="Pfam" id="PF08263"/>
    </source>
</evidence>
<feature type="domain" description="Leucine-rich repeat-containing N-terminal plant-type" evidence="10">
    <location>
        <begin position="77"/>
        <end position="116"/>
    </location>
</feature>
<dbReference type="InterPro" id="IPR003591">
    <property type="entry name" value="Leu-rich_rpt_typical-subtyp"/>
</dbReference>
<dbReference type="FunFam" id="3.80.10.10:FF:000129">
    <property type="entry name" value="Leucine-rich repeat receptor-like kinase"/>
    <property type="match status" value="1"/>
</dbReference>
<dbReference type="SMART" id="SM00365">
    <property type="entry name" value="LRR_SD22"/>
    <property type="match status" value="3"/>
</dbReference>
<evidence type="ECO:0000256" key="6">
    <source>
        <dbReference type="ARBA" id="ARBA00022737"/>
    </source>
</evidence>
<dbReference type="InterPro" id="IPR013210">
    <property type="entry name" value="LRR_N_plant-typ"/>
</dbReference>
<comment type="subcellular location">
    <subcellularLocation>
        <location evidence="1">Membrane</location>
        <topology evidence="1">Single-pass membrane protein</topology>
    </subcellularLocation>
</comment>
<dbReference type="eggNOG" id="ENOG502QPJ2">
    <property type="taxonomic scope" value="Eukaryota"/>
</dbReference>
<dbReference type="PaxDb" id="29760-VIT_00s0324g00010.t01"/>
<keyword evidence="6" id="KW-0677">Repeat</keyword>
<dbReference type="Pfam" id="PF00560">
    <property type="entry name" value="LRR_1"/>
    <property type="match status" value="1"/>
</dbReference>
<reference evidence="13" key="1">
    <citation type="journal article" date="2007" name="Nature">
        <title>The grapevine genome sequence suggests ancestral hexaploidization in major angiosperm phyla.</title>
        <authorList>
            <consortium name="The French-Italian Public Consortium for Grapevine Genome Characterization."/>
            <person name="Jaillon O."/>
            <person name="Aury J.-M."/>
            <person name="Noel B."/>
            <person name="Policriti A."/>
            <person name="Clepet C."/>
            <person name="Casagrande A."/>
            <person name="Choisne N."/>
            <person name="Aubourg S."/>
            <person name="Vitulo N."/>
            <person name="Jubin C."/>
            <person name="Vezzi A."/>
            <person name="Legeai F."/>
            <person name="Hugueney P."/>
            <person name="Dasilva C."/>
            <person name="Horner D."/>
            <person name="Mica E."/>
            <person name="Jublot D."/>
            <person name="Poulain J."/>
            <person name="Bruyere C."/>
            <person name="Billault A."/>
            <person name="Segurens B."/>
            <person name="Gouyvenoux M."/>
            <person name="Ugarte E."/>
            <person name="Cattonaro F."/>
            <person name="Anthouard V."/>
            <person name="Vico V."/>
            <person name="Del Fabbro C."/>
            <person name="Alaux M."/>
            <person name="Di Gaspero G."/>
            <person name="Dumas V."/>
            <person name="Felice N."/>
            <person name="Paillard S."/>
            <person name="Juman I."/>
            <person name="Moroldo M."/>
            <person name="Scalabrin S."/>
            <person name="Canaguier A."/>
            <person name="Le Clainche I."/>
            <person name="Malacrida G."/>
            <person name="Durand E."/>
            <person name="Pesole G."/>
            <person name="Laucou V."/>
            <person name="Chatelet P."/>
            <person name="Merdinoglu D."/>
            <person name="Delledonne M."/>
            <person name="Pezzotti M."/>
            <person name="Lecharny A."/>
            <person name="Scarpelli C."/>
            <person name="Artiguenave F."/>
            <person name="Pe M.E."/>
            <person name="Valle G."/>
            <person name="Morgante M."/>
            <person name="Caboche M."/>
            <person name="Adam-Blondon A.-F."/>
            <person name="Weissenbach J."/>
            <person name="Quetier F."/>
            <person name="Wincker P."/>
        </authorList>
    </citation>
    <scope>NUCLEOTIDE SEQUENCE [LARGE SCALE GENOMIC DNA]</scope>
    <source>
        <strain evidence="13">cv. Pinot noir / PN40024</strain>
    </source>
</reference>
<evidence type="ECO:0000256" key="8">
    <source>
        <dbReference type="ARBA" id="ARBA00023136"/>
    </source>
</evidence>
<dbReference type="PANTHER" id="PTHR47988">
    <property type="entry name" value="SOMATIC EMBRYOGENESIS RECEPTOR KINASE 1"/>
    <property type="match status" value="1"/>
</dbReference>
<gene>
    <name evidence="12" type="ORF">VIT_00s0324g00010</name>
</gene>
<dbReference type="SMART" id="SM00369">
    <property type="entry name" value="LRR_TYP"/>
    <property type="match status" value="2"/>
</dbReference>
<dbReference type="FunFam" id="3.80.10.10:FF:000111">
    <property type="entry name" value="LRR receptor-like serine/threonine-protein kinase ERECTA"/>
    <property type="match status" value="1"/>
</dbReference>
<dbReference type="SUPFAM" id="SSF52058">
    <property type="entry name" value="L domain-like"/>
    <property type="match status" value="1"/>
</dbReference>
<dbReference type="InterPro" id="IPR055414">
    <property type="entry name" value="LRR_R13L4/SHOC2-like"/>
</dbReference>
<evidence type="ECO:0000313" key="13">
    <source>
        <dbReference type="Proteomes" id="UP000009183"/>
    </source>
</evidence>
<accession>F6I295</accession>
<evidence type="ECO:0000256" key="4">
    <source>
        <dbReference type="ARBA" id="ARBA00022692"/>
    </source>
</evidence>
<keyword evidence="9" id="KW-0325">Glycoprotein</keyword>
<dbReference type="Proteomes" id="UP000009183">
    <property type="component" value="Unassembled WGS sequence, unordered"/>
</dbReference>
<dbReference type="InParanoid" id="F6I295"/>
<evidence type="ECO:0000256" key="2">
    <source>
        <dbReference type="ARBA" id="ARBA00009592"/>
    </source>
</evidence>
<keyword evidence="13" id="KW-1185">Reference proteome</keyword>
<dbReference type="Pfam" id="PF23598">
    <property type="entry name" value="LRR_14"/>
    <property type="match status" value="1"/>
</dbReference>
<comment type="similarity">
    <text evidence="2">Belongs to the RLP family.</text>
</comment>
<keyword evidence="7" id="KW-1133">Transmembrane helix</keyword>
<dbReference type="GO" id="GO:0016020">
    <property type="term" value="C:membrane"/>
    <property type="evidence" value="ECO:0007669"/>
    <property type="project" value="UniProtKB-SubCell"/>
</dbReference>
<evidence type="ECO:0000256" key="7">
    <source>
        <dbReference type="ARBA" id="ARBA00022989"/>
    </source>
</evidence>
<feature type="non-terminal residue" evidence="12">
    <location>
        <position position="1"/>
    </location>
</feature>
<keyword evidence="5" id="KW-0732">Signal</keyword>
<dbReference type="PROSITE" id="PS51450">
    <property type="entry name" value="LRR"/>
    <property type="match status" value="1"/>
</dbReference>
<dbReference type="HOGENOM" id="CLU_827919_0_0_1"/>
<sequence>MSNKKYVINYPVGTFTLSKTVSNFLKFGCFCRDGTLSCAQWGPCDSLHWSLGMMPLKMEFVLSALILSCFHSFVLSDSQGDALYALKNSLNASAKQLMDWNPNQVNPCTWSNVICDPSNNVISVTLSSMQLSGTLSPKIGILNTLSTLILQGNDITGEMPKELGNLSNLTKLDLGNNRLMGEIPSTLGNLKKLQYFTLQGNGITGEIPKELGYLSNLTTLDLENNRLTGEIPSNLGNLKKLQFLILNQNNLTGTIPKSLSSIHQSLINLQLASNDLSGQIPEDLFQVPKYNFTGNRLNCGRNFQHLCASDNDSGDRIICLIWDNPALQLWKYFSEM</sequence>
<protein>
    <submittedName>
        <fullName evidence="12">Uncharacterized protein</fullName>
    </submittedName>
</protein>
<evidence type="ECO:0000313" key="12">
    <source>
        <dbReference type="EMBL" id="CCB61062.1"/>
    </source>
</evidence>